<dbReference type="EMBL" id="SODV01000002">
    <property type="protein sequence ID" value="TDW96317.1"/>
    <property type="molecule type" value="Genomic_DNA"/>
</dbReference>
<dbReference type="GO" id="GO:0003700">
    <property type="term" value="F:DNA-binding transcription factor activity"/>
    <property type="evidence" value="ECO:0007669"/>
    <property type="project" value="InterPro"/>
</dbReference>
<keyword evidence="1" id="KW-0805">Transcription regulation</keyword>
<dbReference type="InterPro" id="IPR020449">
    <property type="entry name" value="Tscrpt_reg_AraC-type_HTH"/>
</dbReference>
<dbReference type="GO" id="GO:0043565">
    <property type="term" value="F:sequence-specific DNA binding"/>
    <property type="evidence" value="ECO:0007669"/>
    <property type="project" value="InterPro"/>
</dbReference>
<dbReference type="RefSeq" id="WP_133996534.1">
    <property type="nucleotide sequence ID" value="NZ_SODV01000002.1"/>
</dbReference>
<organism evidence="5 6">
    <name type="scientific">Dinghuibacter silviterrae</name>
    <dbReference type="NCBI Taxonomy" id="1539049"/>
    <lineage>
        <taxon>Bacteria</taxon>
        <taxon>Pseudomonadati</taxon>
        <taxon>Bacteroidota</taxon>
        <taxon>Chitinophagia</taxon>
        <taxon>Chitinophagales</taxon>
        <taxon>Chitinophagaceae</taxon>
        <taxon>Dinghuibacter</taxon>
    </lineage>
</organism>
<dbReference type="InterPro" id="IPR018060">
    <property type="entry name" value="HTH_AraC"/>
</dbReference>
<dbReference type="Pfam" id="PF12833">
    <property type="entry name" value="HTH_18"/>
    <property type="match status" value="1"/>
</dbReference>
<sequence length="294" mass="33931">MSRPILKESPPLTKADCFSIFSRYKTEFNFPVHYHEEFELNFIESAPGVRRIVGSSMEEINDLELVLVGPNIPHAWFTHKCTSEQILEITIQFHRDLFHETFLKRNQLNFVRMMFERSLKGISFSRRTIERLAPRLKTLPGKEGFDSVMELMGILHELSISPDSRTLSDDVNYNSDMIYADVQRVEKVVDFINEHFGRTVRLAEAADLVDMSETAFSRFFKAKTGITFVDYLNDIRIGHASMMLIDTTTSISEVAAGCGFTSITNFNRIFKKRKGIVPTEFREKHGTPNRRIFV</sequence>
<feature type="domain" description="HTH araC/xylS-type" evidence="4">
    <location>
        <begin position="186"/>
        <end position="284"/>
    </location>
</feature>
<dbReference type="PANTHER" id="PTHR43280:SF27">
    <property type="entry name" value="TRANSCRIPTIONAL REGULATOR MTLR"/>
    <property type="match status" value="1"/>
</dbReference>
<evidence type="ECO:0000256" key="2">
    <source>
        <dbReference type="ARBA" id="ARBA00023125"/>
    </source>
</evidence>
<proteinExistence type="predicted"/>
<name>A0A4R8DFU6_9BACT</name>
<dbReference type="OrthoDB" id="745435at2"/>
<reference evidence="5 6" key="1">
    <citation type="submission" date="2019-03" db="EMBL/GenBank/DDBJ databases">
        <title>Genomic Encyclopedia of Type Strains, Phase IV (KMG-IV): sequencing the most valuable type-strain genomes for metagenomic binning, comparative biology and taxonomic classification.</title>
        <authorList>
            <person name="Goeker M."/>
        </authorList>
    </citation>
    <scope>NUCLEOTIDE SEQUENCE [LARGE SCALE GENOMIC DNA]</scope>
    <source>
        <strain evidence="5 6">DSM 100059</strain>
    </source>
</reference>
<evidence type="ECO:0000259" key="4">
    <source>
        <dbReference type="PROSITE" id="PS01124"/>
    </source>
</evidence>
<dbReference type="Proteomes" id="UP000294498">
    <property type="component" value="Unassembled WGS sequence"/>
</dbReference>
<dbReference type="SUPFAM" id="SSF46689">
    <property type="entry name" value="Homeodomain-like"/>
    <property type="match status" value="2"/>
</dbReference>
<evidence type="ECO:0000256" key="1">
    <source>
        <dbReference type="ARBA" id="ARBA00023015"/>
    </source>
</evidence>
<dbReference type="PRINTS" id="PR00032">
    <property type="entry name" value="HTHARAC"/>
</dbReference>
<keyword evidence="6" id="KW-1185">Reference proteome</keyword>
<dbReference type="AlphaFoldDB" id="A0A4R8DFU6"/>
<keyword evidence="3" id="KW-0804">Transcription</keyword>
<dbReference type="SMART" id="SM00342">
    <property type="entry name" value="HTH_ARAC"/>
    <property type="match status" value="1"/>
</dbReference>
<keyword evidence="2 5" id="KW-0238">DNA-binding</keyword>
<dbReference type="InterPro" id="IPR009057">
    <property type="entry name" value="Homeodomain-like_sf"/>
</dbReference>
<evidence type="ECO:0000313" key="6">
    <source>
        <dbReference type="Proteomes" id="UP000294498"/>
    </source>
</evidence>
<comment type="caution">
    <text evidence="5">The sequence shown here is derived from an EMBL/GenBank/DDBJ whole genome shotgun (WGS) entry which is preliminary data.</text>
</comment>
<dbReference type="PANTHER" id="PTHR43280">
    <property type="entry name" value="ARAC-FAMILY TRANSCRIPTIONAL REGULATOR"/>
    <property type="match status" value="1"/>
</dbReference>
<evidence type="ECO:0000313" key="5">
    <source>
        <dbReference type="EMBL" id="TDW96317.1"/>
    </source>
</evidence>
<dbReference type="Gene3D" id="1.10.10.60">
    <property type="entry name" value="Homeodomain-like"/>
    <property type="match status" value="2"/>
</dbReference>
<accession>A0A4R8DFU6</accession>
<gene>
    <name evidence="5" type="ORF">EDB95_4143</name>
</gene>
<evidence type="ECO:0000256" key="3">
    <source>
        <dbReference type="ARBA" id="ARBA00023163"/>
    </source>
</evidence>
<dbReference type="PROSITE" id="PS01124">
    <property type="entry name" value="HTH_ARAC_FAMILY_2"/>
    <property type="match status" value="1"/>
</dbReference>
<protein>
    <submittedName>
        <fullName evidence="5">AraC-like DNA-binding protein</fullName>
    </submittedName>
</protein>